<dbReference type="CDD" id="cd05403">
    <property type="entry name" value="NT_KNTase_like"/>
    <property type="match status" value="1"/>
</dbReference>
<evidence type="ECO:0000256" key="5">
    <source>
        <dbReference type="ARBA" id="ARBA00022723"/>
    </source>
</evidence>
<comment type="similarity">
    <text evidence="9">Belongs to the MntA antitoxin family.</text>
</comment>
<accession>A0A3N1LH35</accession>
<evidence type="ECO:0000259" key="10">
    <source>
        <dbReference type="Pfam" id="PF01909"/>
    </source>
</evidence>
<dbReference type="GO" id="GO:0005524">
    <property type="term" value="F:ATP binding"/>
    <property type="evidence" value="ECO:0007669"/>
    <property type="project" value="UniProtKB-KW"/>
</dbReference>
<feature type="domain" description="Polymerase nucleotidyl transferase" evidence="10">
    <location>
        <begin position="10"/>
        <end position="90"/>
    </location>
</feature>
<dbReference type="Gene3D" id="3.30.460.10">
    <property type="entry name" value="Beta Polymerase, domain 2"/>
    <property type="match status" value="1"/>
</dbReference>
<dbReference type="EMBL" id="RJKX01000014">
    <property type="protein sequence ID" value="ROP90560.1"/>
    <property type="molecule type" value="Genomic_DNA"/>
</dbReference>
<keyword evidence="3" id="KW-0808">Transferase</keyword>
<keyword evidence="7" id="KW-0067">ATP-binding</keyword>
<dbReference type="Pfam" id="PF01909">
    <property type="entry name" value="NTP_transf_2"/>
    <property type="match status" value="1"/>
</dbReference>
<dbReference type="GO" id="GO:0046872">
    <property type="term" value="F:metal ion binding"/>
    <property type="evidence" value="ECO:0007669"/>
    <property type="project" value="UniProtKB-KW"/>
</dbReference>
<evidence type="ECO:0000256" key="8">
    <source>
        <dbReference type="ARBA" id="ARBA00022842"/>
    </source>
</evidence>
<reference evidence="11 12" key="1">
    <citation type="submission" date="2018-11" db="EMBL/GenBank/DDBJ databases">
        <title>Genomic Encyclopedia of Type Strains, Phase IV (KMG-IV): sequencing the most valuable type-strain genomes for metagenomic binning, comparative biology and taxonomic classification.</title>
        <authorList>
            <person name="Goeker M."/>
        </authorList>
    </citation>
    <scope>NUCLEOTIDE SEQUENCE [LARGE SCALE GENOMIC DNA]</scope>
    <source>
        <strain evidence="11 12">DSM 5900</strain>
    </source>
</reference>
<evidence type="ECO:0000313" key="11">
    <source>
        <dbReference type="EMBL" id="ROP90560.1"/>
    </source>
</evidence>
<evidence type="ECO:0000256" key="3">
    <source>
        <dbReference type="ARBA" id="ARBA00022679"/>
    </source>
</evidence>
<dbReference type="PANTHER" id="PTHR33571">
    <property type="entry name" value="SSL8005 PROTEIN"/>
    <property type="match status" value="1"/>
</dbReference>
<evidence type="ECO:0000256" key="7">
    <source>
        <dbReference type="ARBA" id="ARBA00022840"/>
    </source>
</evidence>
<dbReference type="InterPro" id="IPR052038">
    <property type="entry name" value="Type-VII_TA_antitoxin"/>
</dbReference>
<evidence type="ECO:0000256" key="1">
    <source>
        <dbReference type="ARBA" id="ARBA00001946"/>
    </source>
</evidence>
<proteinExistence type="inferred from homology"/>
<evidence type="ECO:0000256" key="4">
    <source>
        <dbReference type="ARBA" id="ARBA00022695"/>
    </source>
</evidence>
<keyword evidence="5" id="KW-0479">Metal-binding</keyword>
<keyword evidence="4" id="KW-0548">Nucleotidyltransferase</keyword>
<dbReference type="RefSeq" id="WP_123689973.1">
    <property type="nucleotide sequence ID" value="NZ_AP019700.1"/>
</dbReference>
<evidence type="ECO:0000256" key="6">
    <source>
        <dbReference type="ARBA" id="ARBA00022741"/>
    </source>
</evidence>
<dbReference type="Proteomes" id="UP000278222">
    <property type="component" value="Unassembled WGS sequence"/>
</dbReference>
<evidence type="ECO:0000313" key="12">
    <source>
        <dbReference type="Proteomes" id="UP000278222"/>
    </source>
</evidence>
<dbReference type="InterPro" id="IPR043519">
    <property type="entry name" value="NT_sf"/>
</dbReference>
<keyword evidence="12" id="KW-1185">Reference proteome</keyword>
<protein>
    <recommendedName>
        <fullName evidence="10">Polymerase nucleotidyl transferase domain-containing protein</fullName>
    </recommendedName>
</protein>
<dbReference type="InterPro" id="IPR002934">
    <property type="entry name" value="Polymerase_NTP_transf_dom"/>
</dbReference>
<comment type="caution">
    <text evidence="11">The sequence shown here is derived from an EMBL/GenBank/DDBJ whole genome shotgun (WGS) entry which is preliminary data.</text>
</comment>
<dbReference type="GO" id="GO:0016779">
    <property type="term" value="F:nucleotidyltransferase activity"/>
    <property type="evidence" value="ECO:0007669"/>
    <property type="project" value="UniProtKB-KW"/>
</dbReference>
<organism evidence="11 12">
    <name type="scientific">Stella humosa</name>
    <dbReference type="NCBI Taxonomy" id="94"/>
    <lineage>
        <taxon>Bacteria</taxon>
        <taxon>Pseudomonadati</taxon>
        <taxon>Pseudomonadota</taxon>
        <taxon>Alphaproteobacteria</taxon>
        <taxon>Rhodospirillales</taxon>
        <taxon>Stellaceae</taxon>
        <taxon>Stella</taxon>
    </lineage>
</organism>
<keyword evidence="6" id="KW-0547">Nucleotide-binding</keyword>
<gene>
    <name evidence="11" type="ORF">EDC65_2411</name>
</gene>
<keyword evidence="2" id="KW-1277">Toxin-antitoxin system</keyword>
<evidence type="ECO:0000256" key="9">
    <source>
        <dbReference type="ARBA" id="ARBA00038276"/>
    </source>
</evidence>
<dbReference type="OrthoDB" id="559450at2"/>
<comment type="cofactor">
    <cofactor evidence="1">
        <name>Mg(2+)</name>
        <dbReference type="ChEBI" id="CHEBI:18420"/>
    </cofactor>
</comment>
<keyword evidence="8" id="KW-0460">Magnesium</keyword>
<name>A0A3N1LH35_9PROT</name>
<sequence length="100" mass="11000">MVTDLFSDREALAALCRRRHIRRLSLFGSTAKGTQRPDSDVDLLVEFESGREPGLLALAAIAEELSSLVEGRTVDLRTADDLSRHFRSEVIAAAQVQYAA</sequence>
<dbReference type="SUPFAM" id="SSF81301">
    <property type="entry name" value="Nucleotidyltransferase"/>
    <property type="match status" value="1"/>
</dbReference>
<dbReference type="AlphaFoldDB" id="A0A3N1LH35"/>
<evidence type="ECO:0000256" key="2">
    <source>
        <dbReference type="ARBA" id="ARBA00022649"/>
    </source>
</evidence>
<dbReference type="PANTHER" id="PTHR33571:SF12">
    <property type="entry name" value="BSL3053 PROTEIN"/>
    <property type="match status" value="1"/>
</dbReference>